<evidence type="ECO:0000313" key="5">
    <source>
        <dbReference type="Proteomes" id="UP000799772"/>
    </source>
</evidence>
<sequence length="426" mass="45079">MSPQRAHPKILNKIPTGLTYSEVIDGLSDDLNTLNQKIYTNPELGYEEFQAHDNISDLLETLGFNVTRHAYGLATSFEAVYGSGGRLVTFNAEYDALPGIGHACAHNLLATCSIAAFLGAAYALREAPDGTQGRVRILGTPAEEGGGGKIKLIEAGAFKDTDACLLCHPGPTGRRGSNTAASAALLLATGRLSVTFTGKAAHAAMSPWQGKNALDAAVLAYNALSMLRQQLAPSEKLHSFISNGGNKTNVIPNKTSIVVQFRASTKAIVQSLQTRVEDCVRGAAIATGCTISIEPEVSYADMRINGPICTEFSASMGKMGIRTFGTAEKPLPLQVSGDQGNVSYECPAFHGGFDIPSNGHFPHTPGFEKAAGTEAGFRATLVAAKGMSSVGLRVLQDDEFAVSVKQDFERDCALRAEEEAARRAQL</sequence>
<dbReference type="GO" id="GO:0016805">
    <property type="term" value="F:dipeptidase activity"/>
    <property type="evidence" value="ECO:0007669"/>
    <property type="project" value="InterPro"/>
</dbReference>
<dbReference type="InterPro" id="IPR052030">
    <property type="entry name" value="Peptidase_M20/M20A_hydrolases"/>
</dbReference>
<dbReference type="InterPro" id="IPR036264">
    <property type="entry name" value="Bact_exopeptidase_dim_dom"/>
</dbReference>
<protein>
    <recommendedName>
        <fullName evidence="2">Peptidase M20 domain-containing protein 2</fullName>
    </recommendedName>
</protein>
<dbReference type="Gene3D" id="3.40.630.10">
    <property type="entry name" value="Zn peptidases"/>
    <property type="match status" value="1"/>
</dbReference>
<dbReference type="InterPro" id="IPR017144">
    <property type="entry name" value="Xaa-Arg_dipeptidase"/>
</dbReference>
<evidence type="ECO:0000313" key="4">
    <source>
        <dbReference type="EMBL" id="KAF2100269.1"/>
    </source>
</evidence>
<dbReference type="SUPFAM" id="SSF55031">
    <property type="entry name" value="Bacterial exopeptidase dimerisation domain"/>
    <property type="match status" value="1"/>
</dbReference>
<dbReference type="PANTHER" id="PTHR30575">
    <property type="entry name" value="PEPTIDASE M20"/>
    <property type="match status" value="1"/>
</dbReference>
<gene>
    <name evidence="4" type="ORF">NA57DRAFT_73880</name>
</gene>
<evidence type="ECO:0000256" key="1">
    <source>
        <dbReference type="ARBA" id="ARBA00006247"/>
    </source>
</evidence>
<accession>A0A9P4MC26</accession>
<dbReference type="NCBIfam" id="TIGR01891">
    <property type="entry name" value="amidohydrolases"/>
    <property type="match status" value="1"/>
</dbReference>
<dbReference type="PIRSF" id="PIRSF037226">
    <property type="entry name" value="Amidohydrolase_ACY1L2_prd"/>
    <property type="match status" value="1"/>
</dbReference>
<name>A0A9P4MC26_9PEZI</name>
<dbReference type="FunFam" id="3.30.70.360:FF:000004">
    <property type="entry name" value="Peptidase M20 domain-containing protein 2"/>
    <property type="match status" value="1"/>
</dbReference>
<dbReference type="AlphaFoldDB" id="A0A9P4MC26"/>
<dbReference type="InterPro" id="IPR002933">
    <property type="entry name" value="Peptidase_M20"/>
</dbReference>
<proteinExistence type="inferred from homology"/>
<feature type="domain" description="Peptidase M20 dimerisation" evidence="3">
    <location>
        <begin position="193"/>
        <end position="282"/>
    </location>
</feature>
<dbReference type="InterPro" id="IPR017439">
    <property type="entry name" value="Amidohydrolase"/>
</dbReference>
<comment type="similarity">
    <text evidence="1 2">Belongs to the peptidase M20A family.</text>
</comment>
<dbReference type="CDD" id="cd05672">
    <property type="entry name" value="M20_ACY1L2-like"/>
    <property type="match status" value="1"/>
</dbReference>
<dbReference type="Pfam" id="PF07687">
    <property type="entry name" value="M20_dimer"/>
    <property type="match status" value="1"/>
</dbReference>
<evidence type="ECO:0000256" key="2">
    <source>
        <dbReference type="PIRNR" id="PIRNR037226"/>
    </source>
</evidence>
<dbReference type="SUPFAM" id="SSF53187">
    <property type="entry name" value="Zn-dependent exopeptidases"/>
    <property type="match status" value="1"/>
</dbReference>
<dbReference type="InterPro" id="IPR011650">
    <property type="entry name" value="Peptidase_M20_dimer"/>
</dbReference>
<dbReference type="Pfam" id="PF01546">
    <property type="entry name" value="Peptidase_M20"/>
    <property type="match status" value="1"/>
</dbReference>
<dbReference type="EMBL" id="ML978124">
    <property type="protein sequence ID" value="KAF2100269.1"/>
    <property type="molecule type" value="Genomic_DNA"/>
</dbReference>
<evidence type="ECO:0000259" key="3">
    <source>
        <dbReference type="Pfam" id="PF07687"/>
    </source>
</evidence>
<dbReference type="PANTHER" id="PTHR30575:SF0">
    <property type="entry name" value="XAA-ARG DIPEPTIDASE"/>
    <property type="match status" value="1"/>
</dbReference>
<comment type="caution">
    <text evidence="4">The sequence shown here is derived from an EMBL/GenBank/DDBJ whole genome shotgun (WGS) entry which is preliminary data.</text>
</comment>
<dbReference type="OrthoDB" id="6119954at2759"/>
<keyword evidence="5" id="KW-1185">Reference proteome</keyword>
<organism evidence="4 5">
    <name type="scientific">Rhizodiscina lignyota</name>
    <dbReference type="NCBI Taxonomy" id="1504668"/>
    <lineage>
        <taxon>Eukaryota</taxon>
        <taxon>Fungi</taxon>
        <taxon>Dikarya</taxon>
        <taxon>Ascomycota</taxon>
        <taxon>Pezizomycotina</taxon>
        <taxon>Dothideomycetes</taxon>
        <taxon>Pleosporomycetidae</taxon>
        <taxon>Aulographales</taxon>
        <taxon>Rhizodiscinaceae</taxon>
        <taxon>Rhizodiscina</taxon>
    </lineage>
</organism>
<dbReference type="Proteomes" id="UP000799772">
    <property type="component" value="Unassembled WGS sequence"/>
</dbReference>
<dbReference type="Gene3D" id="3.30.70.360">
    <property type="match status" value="1"/>
</dbReference>
<reference evidence="4" key="1">
    <citation type="journal article" date="2020" name="Stud. Mycol.">
        <title>101 Dothideomycetes genomes: a test case for predicting lifestyles and emergence of pathogens.</title>
        <authorList>
            <person name="Haridas S."/>
            <person name="Albert R."/>
            <person name="Binder M."/>
            <person name="Bloem J."/>
            <person name="Labutti K."/>
            <person name="Salamov A."/>
            <person name="Andreopoulos B."/>
            <person name="Baker S."/>
            <person name="Barry K."/>
            <person name="Bills G."/>
            <person name="Bluhm B."/>
            <person name="Cannon C."/>
            <person name="Castanera R."/>
            <person name="Culley D."/>
            <person name="Daum C."/>
            <person name="Ezra D."/>
            <person name="Gonzalez J."/>
            <person name="Henrissat B."/>
            <person name="Kuo A."/>
            <person name="Liang C."/>
            <person name="Lipzen A."/>
            <person name="Lutzoni F."/>
            <person name="Magnuson J."/>
            <person name="Mondo S."/>
            <person name="Nolan M."/>
            <person name="Ohm R."/>
            <person name="Pangilinan J."/>
            <person name="Park H.-J."/>
            <person name="Ramirez L."/>
            <person name="Alfaro M."/>
            <person name="Sun H."/>
            <person name="Tritt A."/>
            <person name="Yoshinaga Y."/>
            <person name="Zwiers L.-H."/>
            <person name="Turgeon B."/>
            <person name="Goodwin S."/>
            <person name="Spatafora J."/>
            <person name="Crous P."/>
            <person name="Grigoriev I."/>
        </authorList>
    </citation>
    <scope>NUCLEOTIDE SEQUENCE</scope>
    <source>
        <strain evidence="4">CBS 133067</strain>
    </source>
</reference>